<keyword evidence="3" id="KW-1185">Reference proteome</keyword>
<evidence type="ECO:0000256" key="1">
    <source>
        <dbReference type="SAM" id="SignalP"/>
    </source>
</evidence>
<evidence type="ECO:0000313" key="2">
    <source>
        <dbReference type="EMBL" id="CEP14871.1"/>
    </source>
</evidence>
<feature type="chain" id="PRO_5002137941" evidence="1">
    <location>
        <begin position="20"/>
        <end position="255"/>
    </location>
</feature>
<organism evidence="2 3">
    <name type="scientific">Parasitella parasitica</name>
    <dbReference type="NCBI Taxonomy" id="35722"/>
    <lineage>
        <taxon>Eukaryota</taxon>
        <taxon>Fungi</taxon>
        <taxon>Fungi incertae sedis</taxon>
        <taxon>Mucoromycota</taxon>
        <taxon>Mucoromycotina</taxon>
        <taxon>Mucoromycetes</taxon>
        <taxon>Mucorales</taxon>
        <taxon>Mucorineae</taxon>
        <taxon>Mucoraceae</taxon>
        <taxon>Parasitella</taxon>
    </lineage>
</organism>
<dbReference type="Pfam" id="PF11958">
    <property type="entry name" value="DUF3472"/>
    <property type="match status" value="1"/>
</dbReference>
<dbReference type="AlphaFoldDB" id="A0A0B7NBM4"/>
<proteinExistence type="predicted"/>
<dbReference type="EMBL" id="LN731776">
    <property type="protein sequence ID" value="CEP14871.1"/>
    <property type="molecule type" value="Genomic_DNA"/>
</dbReference>
<keyword evidence="1" id="KW-0732">Signal</keyword>
<sequence length="255" mass="28068">MILSRVVTLALIAVSQVAGVAVHSRWSVPTGFGKIRELVSSIRVPTGSDPVNTYWMANGFTGGYMGFQHNSGTERRILFSVWDDGKGSVIDVLDKGEGVTAKGFGGEGTGSQAYKVYNWKAGETVYFKVTSDVDEVKNESTLSGYYSTDNGETWNLMATYLAHNQKIPLSSPYSFLENFGHDSTTLKEGFYGNQTIIGTDGKVAQISKFSFTHTKPVRDWEAYEQKQNIGPSNEVYMRIDGDKNEGIYHPATNPN</sequence>
<reference evidence="2 3" key="1">
    <citation type="submission" date="2014-09" db="EMBL/GenBank/DDBJ databases">
        <authorList>
            <person name="Ellenberger Sabrina"/>
        </authorList>
    </citation>
    <scope>NUCLEOTIDE SEQUENCE [LARGE SCALE GENOMIC DNA]</scope>
    <source>
        <strain evidence="2 3">CBS 412.66</strain>
    </source>
</reference>
<dbReference type="Proteomes" id="UP000054107">
    <property type="component" value="Unassembled WGS sequence"/>
</dbReference>
<dbReference type="OrthoDB" id="6338748at2759"/>
<dbReference type="InterPro" id="IPR021862">
    <property type="entry name" value="DUF3472"/>
</dbReference>
<name>A0A0B7NBM4_9FUNG</name>
<evidence type="ECO:0000313" key="3">
    <source>
        <dbReference type="Proteomes" id="UP000054107"/>
    </source>
</evidence>
<feature type="signal peptide" evidence="1">
    <location>
        <begin position="1"/>
        <end position="19"/>
    </location>
</feature>
<gene>
    <name evidence="2" type="primary">PARPA_09061.1 scaffold 35523</name>
</gene>
<protein>
    <submittedName>
        <fullName evidence="2">Uncharacterized protein</fullName>
    </submittedName>
</protein>
<accession>A0A0B7NBM4</accession>